<dbReference type="InterPro" id="IPR041677">
    <property type="entry name" value="DNA2/NAM7_AAA_11"/>
</dbReference>
<dbReference type="SUPFAM" id="SSF52540">
    <property type="entry name" value="P-loop containing nucleoside triphosphate hydrolases"/>
    <property type="match status" value="1"/>
</dbReference>
<organism evidence="6 7">
    <name type="scientific">Lepidopterella palustris CBS 459.81</name>
    <dbReference type="NCBI Taxonomy" id="1314670"/>
    <lineage>
        <taxon>Eukaryota</taxon>
        <taxon>Fungi</taxon>
        <taxon>Dikarya</taxon>
        <taxon>Ascomycota</taxon>
        <taxon>Pezizomycotina</taxon>
        <taxon>Dothideomycetes</taxon>
        <taxon>Pleosporomycetidae</taxon>
        <taxon>Mytilinidiales</taxon>
        <taxon>Argynnaceae</taxon>
        <taxon>Lepidopterella</taxon>
    </lineage>
</organism>
<dbReference type="CDD" id="cd18038">
    <property type="entry name" value="DEXXQc_Helz-like"/>
    <property type="match status" value="1"/>
</dbReference>
<keyword evidence="6" id="KW-0378">Hydrolase</keyword>
<accession>A0A8E2DY16</accession>
<dbReference type="Proteomes" id="UP000250266">
    <property type="component" value="Unassembled WGS sequence"/>
</dbReference>
<proteinExistence type="predicted"/>
<feature type="domain" description="DNA2/NAM7 helicase helicase" evidence="4">
    <location>
        <begin position="562"/>
        <end position="612"/>
    </location>
</feature>
<keyword evidence="7" id="KW-1185">Reference proteome</keyword>
<keyword evidence="2" id="KW-0943">RNA-mediated gene silencing</keyword>
<reference evidence="6 7" key="1">
    <citation type="journal article" date="2016" name="Nat. Commun.">
        <title>Ectomycorrhizal ecology is imprinted in the genome of the dominant symbiotic fungus Cenococcum geophilum.</title>
        <authorList>
            <consortium name="DOE Joint Genome Institute"/>
            <person name="Peter M."/>
            <person name="Kohler A."/>
            <person name="Ohm R.A."/>
            <person name="Kuo A."/>
            <person name="Krutzmann J."/>
            <person name="Morin E."/>
            <person name="Arend M."/>
            <person name="Barry K.W."/>
            <person name="Binder M."/>
            <person name="Choi C."/>
            <person name="Clum A."/>
            <person name="Copeland A."/>
            <person name="Grisel N."/>
            <person name="Haridas S."/>
            <person name="Kipfer T."/>
            <person name="LaButti K."/>
            <person name="Lindquist E."/>
            <person name="Lipzen A."/>
            <person name="Maire R."/>
            <person name="Meier B."/>
            <person name="Mihaltcheva S."/>
            <person name="Molinier V."/>
            <person name="Murat C."/>
            <person name="Poggeler S."/>
            <person name="Quandt C.A."/>
            <person name="Sperisen C."/>
            <person name="Tritt A."/>
            <person name="Tisserant E."/>
            <person name="Crous P.W."/>
            <person name="Henrissat B."/>
            <person name="Nehls U."/>
            <person name="Egli S."/>
            <person name="Spatafora J.W."/>
            <person name="Grigoriev I.V."/>
            <person name="Martin F.M."/>
        </authorList>
    </citation>
    <scope>NUCLEOTIDE SEQUENCE [LARGE SCALE GENOMIC DNA]</scope>
    <source>
        <strain evidence="6 7">CBS 459.81</strain>
    </source>
</reference>
<gene>
    <name evidence="6" type="ORF">K432DRAFT_430397</name>
</gene>
<dbReference type="InterPro" id="IPR041679">
    <property type="entry name" value="DNA2/NAM7-like_C"/>
</dbReference>
<evidence type="ECO:0000256" key="3">
    <source>
        <dbReference type="SAM" id="MobiDB-lite"/>
    </source>
</evidence>
<dbReference type="InterPro" id="IPR027417">
    <property type="entry name" value="P-loop_NTPase"/>
</dbReference>
<keyword evidence="1" id="KW-0547">Nucleotide-binding</keyword>
<feature type="compositionally biased region" description="Acidic residues" evidence="3">
    <location>
        <begin position="938"/>
        <end position="963"/>
    </location>
</feature>
<evidence type="ECO:0000259" key="5">
    <source>
        <dbReference type="Pfam" id="PF13087"/>
    </source>
</evidence>
<dbReference type="GO" id="GO:0016787">
    <property type="term" value="F:hydrolase activity"/>
    <property type="evidence" value="ECO:0007669"/>
    <property type="project" value="UniProtKB-KW"/>
</dbReference>
<evidence type="ECO:0000256" key="2">
    <source>
        <dbReference type="ARBA" id="ARBA00023158"/>
    </source>
</evidence>
<keyword evidence="1" id="KW-0347">Helicase</keyword>
<dbReference type="Pfam" id="PF13087">
    <property type="entry name" value="AAA_12"/>
    <property type="match status" value="1"/>
</dbReference>
<feature type="region of interest" description="Disordered" evidence="3">
    <location>
        <begin position="30"/>
        <end position="53"/>
    </location>
</feature>
<feature type="domain" description="DNA2/NAM7 helicase-like C-terminal" evidence="5">
    <location>
        <begin position="659"/>
        <end position="843"/>
    </location>
</feature>
<feature type="domain" description="DNA2/NAM7 helicase helicase" evidence="4">
    <location>
        <begin position="396"/>
        <end position="475"/>
    </location>
</feature>
<dbReference type="Pfam" id="PF13086">
    <property type="entry name" value="AAA_11"/>
    <property type="match status" value="2"/>
</dbReference>
<dbReference type="PANTHER" id="PTHR10887:SF322">
    <property type="entry name" value="HELICASE MOV-10"/>
    <property type="match status" value="1"/>
</dbReference>
<dbReference type="OrthoDB" id="6513042at2759"/>
<dbReference type="CDD" id="cd18808">
    <property type="entry name" value="SF1_C_Upf1"/>
    <property type="match status" value="1"/>
</dbReference>
<dbReference type="GO" id="GO:0035194">
    <property type="term" value="P:regulatory ncRNA-mediated post-transcriptional gene silencing"/>
    <property type="evidence" value="ECO:0007669"/>
    <property type="project" value="TreeGrafter"/>
</dbReference>
<evidence type="ECO:0000259" key="4">
    <source>
        <dbReference type="Pfam" id="PF13086"/>
    </source>
</evidence>
<dbReference type="GO" id="GO:0003723">
    <property type="term" value="F:RNA binding"/>
    <property type="evidence" value="ECO:0007669"/>
    <property type="project" value="InterPro"/>
</dbReference>
<dbReference type="GO" id="GO:0032574">
    <property type="term" value="F:5'-3' RNA helicase activity"/>
    <property type="evidence" value="ECO:0007669"/>
    <property type="project" value="InterPro"/>
</dbReference>
<dbReference type="InterPro" id="IPR047187">
    <property type="entry name" value="SF1_C_Upf1"/>
</dbReference>
<dbReference type="AlphaFoldDB" id="A0A8E2DY16"/>
<dbReference type="GO" id="GO:0005829">
    <property type="term" value="C:cytosol"/>
    <property type="evidence" value="ECO:0007669"/>
    <property type="project" value="TreeGrafter"/>
</dbReference>
<protein>
    <submittedName>
        <fullName evidence="6">P-loop containing nucleoside triphosphate hydrolase protein</fullName>
    </submittedName>
</protein>
<sequence length="963" mass="106772">MAKNHERSFSFVIPKGNKAIAIVAPTHARKEDNLKIEPNPPTPPSSRGASSTASSALSSALIKTFTPPRYDGGNERDDWAFDVYARPFVPYALTIINSQPGPIIDTESNREINFSSYISNFAGTAFLPKRPPITSHDQNLGISMSPSSLTEYNYERYFQHHLSVEIRAKENENENYALYKVLLGIADNAQGICNLHVPGLREDSPMVEIGDTIQLRQLRLDRNGNLLGMDLWLGPGGGASRELPCPAWTGYQFNASVWGINRASEQVYLRVHGLRPESMIFNVVFQVQQRRVQAMRTSLAMIQEYFREASRSAINTRIEIMSHELLCHEAANSIMSNGHGQAQAMQQSELGKDTVSGHSRQHPWIRGMLFPTESDGELQRTLHKIAHTRNLFDARLNFEQLKAVDTICRNEYGILPFLISGPPGTGKTKTLVETALQLLTTTKVSHILVCAPSDPAADTLALRLREHLKPRELLRLNGPSRTFQEVPGNLLSHCHVEDDTFILPPMSTLMQYEIVVTTCRDAALLVSARVTNNDLYSLETGLLSALHPNSSTGTKRDLHWGALLIDEAAQAIEPEAIIPITVVAPPVSAKVIQPQFVMAGDHKQLGPRTASKNTAIGTSLFERLFNRPIYSDHPLARNKAKPSSTPRVLTEAMLPIIRAPFSNLIRNYRSHPAILTVPSSLFYHDTLIPEATDTSSLLSWPGWQGRRWPVLFACNSGLDEIERDGGGWYNKIEARMACDYALSLFKSGLVAQKDICVMSPFSAQVKLLRSMIRAAPYQLWEVNIGPMEAFQGLESRAVILCTTRTRTRFLDSDASRGLGIVNQPKRMNVALTRAKHGLIVIGSPTVLATDSNWTAFLAFCRRNRLWQDQAGTGGVTFGDDIDELLKNAGKIGGLEKALVMKEEGRVHPGPVLGGRRVDVEEDMWVAGMQAALMVEDTGYGDENGDDEEEAEAEEQEEEEEEES</sequence>
<feature type="region of interest" description="Disordered" evidence="3">
    <location>
        <begin position="935"/>
        <end position="963"/>
    </location>
</feature>
<dbReference type="Gene3D" id="3.40.50.300">
    <property type="entry name" value="P-loop containing nucleotide triphosphate hydrolases"/>
    <property type="match status" value="2"/>
</dbReference>
<dbReference type="InterPro" id="IPR026122">
    <property type="entry name" value="MOV-10/SDE3_DEXXQ/H-box"/>
</dbReference>
<evidence type="ECO:0000313" key="6">
    <source>
        <dbReference type="EMBL" id="OCK73782.1"/>
    </source>
</evidence>
<dbReference type="PANTHER" id="PTHR10887">
    <property type="entry name" value="DNA2/NAM7 HELICASE FAMILY"/>
    <property type="match status" value="1"/>
</dbReference>
<dbReference type="InterPro" id="IPR045055">
    <property type="entry name" value="DNA2/NAM7-like"/>
</dbReference>
<evidence type="ECO:0000256" key="1">
    <source>
        <dbReference type="ARBA" id="ARBA00022806"/>
    </source>
</evidence>
<dbReference type="EMBL" id="KV745656">
    <property type="protein sequence ID" value="OCK73782.1"/>
    <property type="molecule type" value="Genomic_DNA"/>
</dbReference>
<evidence type="ECO:0000313" key="7">
    <source>
        <dbReference type="Proteomes" id="UP000250266"/>
    </source>
</evidence>
<name>A0A8E2DY16_9PEZI</name>
<keyword evidence="1" id="KW-0067">ATP-binding</keyword>